<protein>
    <submittedName>
        <fullName evidence="1">Uncharacterized protein</fullName>
    </submittedName>
</protein>
<dbReference type="EMBL" id="JAUNZN010000007">
    <property type="protein sequence ID" value="KAK4818187.1"/>
    <property type="molecule type" value="Genomic_DNA"/>
</dbReference>
<keyword evidence="2" id="KW-1185">Reference proteome</keyword>
<dbReference type="Proteomes" id="UP001333110">
    <property type="component" value="Unassembled WGS sequence"/>
</dbReference>
<reference evidence="1 2" key="1">
    <citation type="journal article" date="2023" name="J. Hered.">
        <title>Chromosome-level genome of the wood stork (Mycteria americana) provides insight into avian chromosome evolution.</title>
        <authorList>
            <person name="Flamio R. Jr."/>
            <person name="Ramstad K.M."/>
        </authorList>
    </citation>
    <scope>NUCLEOTIDE SEQUENCE [LARGE SCALE GENOMIC DNA]</scope>
    <source>
        <strain evidence="1">JAX WOST 10</strain>
    </source>
</reference>
<evidence type="ECO:0000313" key="2">
    <source>
        <dbReference type="Proteomes" id="UP001333110"/>
    </source>
</evidence>
<dbReference type="AlphaFoldDB" id="A0AAN7N1Q2"/>
<comment type="caution">
    <text evidence="1">The sequence shown here is derived from an EMBL/GenBank/DDBJ whole genome shotgun (WGS) entry which is preliminary data.</text>
</comment>
<gene>
    <name evidence="1" type="ORF">QYF61_008571</name>
</gene>
<name>A0AAN7N1Q2_MYCAM</name>
<sequence>MRCEVGLKTRGKGLNLHQGRFRLDIRKNLFTERVIKHWNRLPREVVESPPLEVFKRRVDVVLRDMVMVIRGHSFKKANIMSIYKKREPDLGNSTLVNLTSVLMEAHEKKKSLGTTTIALSRQNCVRLTLYDKMTVLVEEETVVDVLYVRFKKAFNTVFHNIIIAKLGKRSVLRKILFKIFISDLDTGMDNILIKFKRCCQSRGSGQYTGATFQKDCDLAALYKTDLCLQAETRMDTISKNTLYCEQKKLWKEQKNCHVFQNGAICMATAGR</sequence>
<organism evidence="1 2">
    <name type="scientific">Mycteria americana</name>
    <name type="common">Wood stork</name>
    <dbReference type="NCBI Taxonomy" id="33587"/>
    <lineage>
        <taxon>Eukaryota</taxon>
        <taxon>Metazoa</taxon>
        <taxon>Chordata</taxon>
        <taxon>Craniata</taxon>
        <taxon>Vertebrata</taxon>
        <taxon>Euteleostomi</taxon>
        <taxon>Archelosauria</taxon>
        <taxon>Archosauria</taxon>
        <taxon>Dinosauria</taxon>
        <taxon>Saurischia</taxon>
        <taxon>Theropoda</taxon>
        <taxon>Coelurosauria</taxon>
        <taxon>Aves</taxon>
        <taxon>Neognathae</taxon>
        <taxon>Neoaves</taxon>
        <taxon>Aequornithes</taxon>
        <taxon>Ciconiiformes</taxon>
        <taxon>Ciconiidae</taxon>
        <taxon>Mycteria</taxon>
    </lineage>
</organism>
<proteinExistence type="predicted"/>
<evidence type="ECO:0000313" key="1">
    <source>
        <dbReference type="EMBL" id="KAK4818187.1"/>
    </source>
</evidence>
<accession>A0AAN7N1Q2</accession>